<proteinExistence type="predicted"/>
<feature type="compositionally biased region" description="Basic residues" evidence="1">
    <location>
        <begin position="104"/>
        <end position="114"/>
    </location>
</feature>
<gene>
    <name evidence="2" type="ORF">PCOR1329_LOCUS53483</name>
</gene>
<organism evidence="2 3">
    <name type="scientific">Prorocentrum cordatum</name>
    <dbReference type="NCBI Taxonomy" id="2364126"/>
    <lineage>
        <taxon>Eukaryota</taxon>
        <taxon>Sar</taxon>
        <taxon>Alveolata</taxon>
        <taxon>Dinophyceae</taxon>
        <taxon>Prorocentrales</taxon>
        <taxon>Prorocentraceae</taxon>
        <taxon>Prorocentrum</taxon>
    </lineage>
</organism>
<evidence type="ECO:0000313" key="3">
    <source>
        <dbReference type="Proteomes" id="UP001189429"/>
    </source>
</evidence>
<keyword evidence="3" id="KW-1185">Reference proteome</keyword>
<evidence type="ECO:0000313" key="2">
    <source>
        <dbReference type="EMBL" id="CAK0866255.1"/>
    </source>
</evidence>
<protein>
    <submittedName>
        <fullName evidence="2">Uncharacterized protein</fullName>
    </submittedName>
</protein>
<feature type="compositionally biased region" description="Pro residues" evidence="1">
    <location>
        <begin position="55"/>
        <end position="65"/>
    </location>
</feature>
<sequence length="148" mass="15204">MDNPLLPSVLEKFPGVEASSLPWPPDANDWDLKGLEMFVGSGGFLKPKRRAEAPKPAPAPAPPAAGGPAPAAAAASAPGAPAEKGYPAGRAAPAPAAITSGGRRLGRGARGRRRGGTDAITASSLREVFWDLGVRAYPEEETVRWVSS</sequence>
<dbReference type="EMBL" id="CAUYUJ010016519">
    <property type="protein sequence ID" value="CAK0866255.1"/>
    <property type="molecule type" value="Genomic_DNA"/>
</dbReference>
<evidence type="ECO:0000256" key="1">
    <source>
        <dbReference type="SAM" id="MobiDB-lite"/>
    </source>
</evidence>
<feature type="compositionally biased region" description="Low complexity" evidence="1">
    <location>
        <begin position="66"/>
        <end position="97"/>
    </location>
</feature>
<comment type="caution">
    <text evidence="2">The sequence shown here is derived from an EMBL/GenBank/DDBJ whole genome shotgun (WGS) entry which is preliminary data.</text>
</comment>
<name>A0ABN9V1A8_9DINO</name>
<feature type="region of interest" description="Disordered" evidence="1">
    <location>
        <begin position="46"/>
        <end position="119"/>
    </location>
</feature>
<reference evidence="2" key="1">
    <citation type="submission" date="2023-10" db="EMBL/GenBank/DDBJ databases">
        <authorList>
            <person name="Chen Y."/>
            <person name="Shah S."/>
            <person name="Dougan E. K."/>
            <person name="Thang M."/>
            <person name="Chan C."/>
        </authorList>
    </citation>
    <scope>NUCLEOTIDE SEQUENCE [LARGE SCALE GENOMIC DNA]</scope>
</reference>
<dbReference type="Proteomes" id="UP001189429">
    <property type="component" value="Unassembled WGS sequence"/>
</dbReference>
<accession>A0ABN9V1A8</accession>